<dbReference type="InterPro" id="IPR041522">
    <property type="entry name" value="CdaR_GGDEF"/>
</dbReference>
<accession>A0ABW3MJW0</accession>
<organism evidence="3 4">
    <name type="scientific">Kibdelosporangium lantanae</name>
    <dbReference type="NCBI Taxonomy" id="1497396"/>
    <lineage>
        <taxon>Bacteria</taxon>
        <taxon>Bacillati</taxon>
        <taxon>Actinomycetota</taxon>
        <taxon>Actinomycetes</taxon>
        <taxon>Pseudonocardiales</taxon>
        <taxon>Pseudonocardiaceae</taxon>
        <taxon>Kibdelosporangium</taxon>
    </lineage>
</organism>
<dbReference type="Proteomes" id="UP001597045">
    <property type="component" value="Unassembled WGS sequence"/>
</dbReference>
<evidence type="ECO:0000313" key="3">
    <source>
        <dbReference type="EMBL" id="MFD1050993.1"/>
    </source>
</evidence>
<comment type="caution">
    <text evidence="3">The sequence shown here is derived from an EMBL/GenBank/DDBJ whole genome shotgun (WGS) entry which is preliminary data.</text>
</comment>
<protein>
    <recommendedName>
        <fullName evidence="2">CdaR GGDEF-like domain-containing protein</fullName>
    </recommendedName>
</protein>
<keyword evidence="4" id="KW-1185">Reference proteome</keyword>
<feature type="non-terminal residue" evidence="3">
    <location>
        <position position="1"/>
    </location>
</feature>
<dbReference type="Pfam" id="PF17853">
    <property type="entry name" value="GGDEF_2"/>
    <property type="match status" value="1"/>
</dbReference>
<feature type="region of interest" description="Disordered" evidence="1">
    <location>
        <begin position="74"/>
        <end position="110"/>
    </location>
</feature>
<proteinExistence type="predicted"/>
<sequence length="110" mass="11144">VAQGIGVPVDSPYVVAVVDGTSPTLECPLATIGVTSVWQVHGHTVVGLIATPETTLPEVLKALRDNATTPAGISMAVQGLSQVDPRMSDHEASSDGESDENGTSLIAAAP</sequence>
<dbReference type="EMBL" id="JBHTIS010003249">
    <property type="protein sequence ID" value="MFD1050993.1"/>
    <property type="molecule type" value="Genomic_DNA"/>
</dbReference>
<evidence type="ECO:0000259" key="2">
    <source>
        <dbReference type="Pfam" id="PF17853"/>
    </source>
</evidence>
<evidence type="ECO:0000256" key="1">
    <source>
        <dbReference type="SAM" id="MobiDB-lite"/>
    </source>
</evidence>
<gene>
    <name evidence="3" type="ORF">ACFQ1S_38425</name>
</gene>
<feature type="domain" description="CdaR GGDEF-like" evidence="2">
    <location>
        <begin position="2"/>
        <end position="83"/>
    </location>
</feature>
<reference evidence="4" key="1">
    <citation type="journal article" date="2019" name="Int. J. Syst. Evol. Microbiol.">
        <title>The Global Catalogue of Microorganisms (GCM) 10K type strain sequencing project: providing services to taxonomists for standard genome sequencing and annotation.</title>
        <authorList>
            <consortium name="The Broad Institute Genomics Platform"/>
            <consortium name="The Broad Institute Genome Sequencing Center for Infectious Disease"/>
            <person name="Wu L."/>
            <person name="Ma J."/>
        </authorList>
    </citation>
    <scope>NUCLEOTIDE SEQUENCE [LARGE SCALE GENOMIC DNA]</scope>
    <source>
        <strain evidence="4">JCM 31486</strain>
    </source>
</reference>
<name>A0ABW3MJW0_9PSEU</name>
<evidence type="ECO:0000313" key="4">
    <source>
        <dbReference type="Proteomes" id="UP001597045"/>
    </source>
</evidence>